<evidence type="ECO:0000259" key="2">
    <source>
        <dbReference type="PROSITE" id="PS50126"/>
    </source>
</evidence>
<dbReference type="Pfam" id="PF00575">
    <property type="entry name" value="S1"/>
    <property type="match status" value="1"/>
</dbReference>
<dbReference type="PANTHER" id="PTHR10724">
    <property type="entry name" value="30S RIBOSOMAL PROTEIN S1"/>
    <property type="match status" value="1"/>
</dbReference>
<feature type="region of interest" description="Disordered" evidence="1">
    <location>
        <begin position="725"/>
        <end position="801"/>
    </location>
</feature>
<organism evidence="3 4">
    <name type="scientific">Prosthecobacter fluviatilis</name>
    <dbReference type="NCBI Taxonomy" id="445931"/>
    <lineage>
        <taxon>Bacteria</taxon>
        <taxon>Pseudomonadati</taxon>
        <taxon>Verrucomicrobiota</taxon>
        <taxon>Verrucomicrobiia</taxon>
        <taxon>Verrucomicrobiales</taxon>
        <taxon>Verrucomicrobiaceae</taxon>
        <taxon>Prosthecobacter</taxon>
    </lineage>
</organism>
<dbReference type="Pfam" id="PF12836">
    <property type="entry name" value="HHH_3"/>
    <property type="match status" value="1"/>
</dbReference>
<dbReference type="SMART" id="SM00732">
    <property type="entry name" value="YqgFc"/>
    <property type="match status" value="1"/>
</dbReference>
<dbReference type="Pfam" id="PF17674">
    <property type="entry name" value="HHH_9"/>
    <property type="match status" value="1"/>
</dbReference>
<proteinExistence type="predicted"/>
<dbReference type="InterPro" id="IPR050437">
    <property type="entry name" value="Ribos_protein_bS1-like"/>
</dbReference>
<gene>
    <name evidence="3" type="ORF">ACFQDI_07375</name>
</gene>
<dbReference type="PANTHER" id="PTHR10724:SF10">
    <property type="entry name" value="S1 RNA-BINDING DOMAIN-CONTAINING PROTEIN 1"/>
    <property type="match status" value="1"/>
</dbReference>
<evidence type="ECO:0000256" key="1">
    <source>
        <dbReference type="SAM" id="MobiDB-lite"/>
    </source>
</evidence>
<comment type="caution">
    <text evidence="3">The sequence shown here is derived from an EMBL/GenBank/DDBJ whole genome shotgun (WGS) entry which is preliminary data.</text>
</comment>
<dbReference type="InterPro" id="IPR010994">
    <property type="entry name" value="RuvA_2-like"/>
</dbReference>
<dbReference type="SUPFAM" id="SSF50249">
    <property type="entry name" value="Nucleic acid-binding proteins"/>
    <property type="match status" value="1"/>
</dbReference>
<reference evidence="4" key="1">
    <citation type="journal article" date="2019" name="Int. J. Syst. Evol. Microbiol.">
        <title>The Global Catalogue of Microorganisms (GCM) 10K type strain sequencing project: providing services to taxonomists for standard genome sequencing and annotation.</title>
        <authorList>
            <consortium name="The Broad Institute Genomics Platform"/>
            <consortium name="The Broad Institute Genome Sequencing Center for Infectious Disease"/>
            <person name="Wu L."/>
            <person name="Ma J."/>
        </authorList>
    </citation>
    <scope>NUCLEOTIDE SEQUENCE [LARGE SCALE GENOMIC DNA]</scope>
    <source>
        <strain evidence="4">CGMCC 4.1469</strain>
    </source>
</reference>
<dbReference type="InterPro" id="IPR003029">
    <property type="entry name" value="S1_domain"/>
</dbReference>
<dbReference type="SUPFAM" id="SSF53098">
    <property type="entry name" value="Ribonuclease H-like"/>
    <property type="match status" value="1"/>
</dbReference>
<dbReference type="CDD" id="cd05685">
    <property type="entry name" value="S1_Tex"/>
    <property type="match status" value="1"/>
</dbReference>
<sequence>MSAANELNINVAHVERVSKELGLKAIQVGATAKLLADGATVPFISRYRKEATGSLDEVQIQNIQERMGQLVALDDRRTAIVKSLEERKLMTDVLRGKIEKAETMNALEDIFAPFRPKRRTRATIAKEKGLEPLADFIEANLMTSGVDLNTEVAKYVNPDHENEELRVKDAADALSGARDIIAERISDHAEARAALRKLFAEQSTVVSKVMFGKEKDEEAQKFRDYFDWTEPLKSIPSHRMLAIRRGEKEGYLLMRIQPAEDTAIKIIENLFVKGGNACTDQMKLACADSYKRLLSSSMETEARLESKKKADTEAVRVFADNLRELLLAAPLGQKRVLGIDPGFRTGCKIVVLDAQGQLLYNDVIYLLGEGSGLLHAKNLVLNLVDRYKIQAIAIGNGTASRETEMFVKKIGVPASIPVIMVNESGASIYSASEVAREEFPNHDVTVRGSVSIARRLMDPLAELVKLDPKSIGVGQYQHDVDQNQLKTSLDNVVISAVNGVGVELNTASKQLLSYVSGLNSAHAANIVAFRNENGPFKSRKDLMKVPRLGDKAFEQAAGFLRIRDAAHPLDASAVHPERYPLVEKMAADIGCTVSDLMQRAELRQKIDLKKYVSADVGLPTLQDIMNELAKPGRDPRKQFEVFTFAEGVNEMKDLTVGMKLPGIVTNVTAFGAFVDIGVHQDGLVHVSQLSDTFVRDPAEVVKVAQKVTVTVTEVDIQRKRIALSMKSKPDFEKKQGSAGPRPAGGGGGQGGGQRSFSSSGGGRSSGGGMGNPFGGGGMGNPFGGGGGGGDWFTAATQKGKK</sequence>
<dbReference type="InterPro" id="IPR041692">
    <property type="entry name" value="HHH_9"/>
</dbReference>
<dbReference type="Proteomes" id="UP001596052">
    <property type="component" value="Unassembled WGS sequence"/>
</dbReference>
<dbReference type="Pfam" id="PF22706">
    <property type="entry name" value="Tex_central_region"/>
    <property type="match status" value="1"/>
</dbReference>
<dbReference type="InterPro" id="IPR055179">
    <property type="entry name" value="Tex-like_central_region"/>
</dbReference>
<dbReference type="InterPro" id="IPR006641">
    <property type="entry name" value="YqgF/RNaseH-like_dom"/>
</dbReference>
<dbReference type="Pfam" id="PF09371">
    <property type="entry name" value="Tex_N"/>
    <property type="match status" value="1"/>
</dbReference>
<dbReference type="InterPro" id="IPR012337">
    <property type="entry name" value="RNaseH-like_sf"/>
</dbReference>
<evidence type="ECO:0000313" key="3">
    <source>
        <dbReference type="EMBL" id="MFC5454665.1"/>
    </source>
</evidence>
<dbReference type="SMART" id="SM00316">
    <property type="entry name" value="S1"/>
    <property type="match status" value="1"/>
</dbReference>
<accession>A0ABW0KN45</accession>
<feature type="compositionally biased region" description="Gly residues" evidence="1">
    <location>
        <begin position="742"/>
        <end position="790"/>
    </location>
</feature>
<dbReference type="SUPFAM" id="SSF158832">
    <property type="entry name" value="Tex N-terminal region-like"/>
    <property type="match status" value="1"/>
</dbReference>
<dbReference type="Gene3D" id="2.40.50.140">
    <property type="entry name" value="Nucleic acid-binding proteins"/>
    <property type="match status" value="1"/>
</dbReference>
<dbReference type="InterPro" id="IPR023319">
    <property type="entry name" value="Tex-like_HTH_dom_sf"/>
</dbReference>
<protein>
    <submittedName>
        <fullName evidence="3">Tex family protein</fullName>
    </submittedName>
</protein>
<dbReference type="InterPro" id="IPR023323">
    <property type="entry name" value="Tex-like_dom_sf"/>
</dbReference>
<dbReference type="Gene3D" id="1.10.150.310">
    <property type="entry name" value="Tex RuvX-like domain-like"/>
    <property type="match status" value="1"/>
</dbReference>
<dbReference type="Pfam" id="PF16921">
    <property type="entry name" value="Tex_YqgF"/>
    <property type="match status" value="1"/>
</dbReference>
<dbReference type="InterPro" id="IPR037027">
    <property type="entry name" value="YqgF/RNaseH-like_dom_sf"/>
</dbReference>
<dbReference type="Gene3D" id="3.30.420.140">
    <property type="entry name" value="YqgF/RNase H-like domain"/>
    <property type="match status" value="1"/>
</dbReference>
<evidence type="ECO:0000313" key="4">
    <source>
        <dbReference type="Proteomes" id="UP001596052"/>
    </source>
</evidence>
<dbReference type="Gene3D" id="1.10.3500.10">
    <property type="entry name" value="Tex N-terminal region-like"/>
    <property type="match status" value="1"/>
</dbReference>
<feature type="domain" description="S1 motif" evidence="2">
    <location>
        <begin position="657"/>
        <end position="726"/>
    </location>
</feature>
<keyword evidence="4" id="KW-1185">Reference proteome</keyword>
<dbReference type="InterPro" id="IPR032639">
    <property type="entry name" value="Tex_YqgF"/>
</dbReference>
<name>A0ABW0KN45_9BACT</name>
<dbReference type="InterPro" id="IPR012340">
    <property type="entry name" value="NA-bd_OB-fold"/>
</dbReference>
<dbReference type="EMBL" id="JBHSMQ010000002">
    <property type="protein sequence ID" value="MFC5454665.1"/>
    <property type="molecule type" value="Genomic_DNA"/>
</dbReference>
<dbReference type="RefSeq" id="WP_377164973.1">
    <property type="nucleotide sequence ID" value="NZ_JBHSMQ010000002.1"/>
</dbReference>
<dbReference type="SUPFAM" id="SSF47781">
    <property type="entry name" value="RuvA domain 2-like"/>
    <property type="match status" value="2"/>
</dbReference>
<dbReference type="InterPro" id="IPR044146">
    <property type="entry name" value="S1_Tex"/>
</dbReference>
<dbReference type="InterPro" id="IPR018974">
    <property type="entry name" value="Tex-like_N"/>
</dbReference>
<dbReference type="Gene3D" id="1.10.10.650">
    <property type="entry name" value="RuvA domain 2-like"/>
    <property type="match status" value="1"/>
</dbReference>
<dbReference type="PROSITE" id="PS50126">
    <property type="entry name" value="S1"/>
    <property type="match status" value="1"/>
</dbReference>